<evidence type="ECO:0000256" key="1">
    <source>
        <dbReference type="SAM" id="MobiDB-lite"/>
    </source>
</evidence>
<reference evidence="2 3" key="1">
    <citation type="journal article" date="2014" name="PLoS Genet.">
        <title>Phylogenetically driven sequencing of extremely halophilic archaea reveals strategies for static and dynamic osmo-response.</title>
        <authorList>
            <person name="Becker E.A."/>
            <person name="Seitzer P.M."/>
            <person name="Tritt A."/>
            <person name="Larsen D."/>
            <person name="Krusor M."/>
            <person name="Yao A.I."/>
            <person name="Wu D."/>
            <person name="Madern D."/>
            <person name="Eisen J.A."/>
            <person name="Darling A.E."/>
            <person name="Facciotti M.T."/>
        </authorList>
    </citation>
    <scope>NUCLEOTIDE SEQUENCE [LARGE SCALE GENOMIC DNA]</scope>
    <source>
        <strain evidence="2 3">JCM 13560</strain>
    </source>
</reference>
<accession>M0PBR2</accession>
<dbReference type="EMBL" id="AOJI01000022">
    <property type="protein sequence ID" value="EMA67592.1"/>
    <property type="molecule type" value="Genomic_DNA"/>
</dbReference>
<dbReference type="InterPro" id="IPR015947">
    <property type="entry name" value="PUA-like_sf"/>
</dbReference>
<feature type="region of interest" description="Disordered" evidence="1">
    <location>
        <begin position="132"/>
        <end position="152"/>
    </location>
</feature>
<evidence type="ECO:0000313" key="2">
    <source>
        <dbReference type="EMBL" id="EMA67592.1"/>
    </source>
</evidence>
<organism evidence="2 3">
    <name type="scientific">Halorubrum aidingense JCM 13560</name>
    <dbReference type="NCBI Taxonomy" id="1230454"/>
    <lineage>
        <taxon>Archaea</taxon>
        <taxon>Methanobacteriati</taxon>
        <taxon>Methanobacteriota</taxon>
        <taxon>Stenosarchaea group</taxon>
        <taxon>Halobacteria</taxon>
        <taxon>Halobacteriales</taxon>
        <taxon>Haloferacaceae</taxon>
        <taxon>Halorubrum</taxon>
    </lineage>
</organism>
<dbReference type="Proteomes" id="UP000011575">
    <property type="component" value="Unassembled WGS sequence"/>
</dbReference>
<proteinExistence type="predicted"/>
<dbReference type="Gene3D" id="2.30.130.30">
    <property type="entry name" value="Hypothetical protein"/>
    <property type="match status" value="1"/>
</dbReference>
<sequence length="152" mass="17535">MLSIKPEFARKILDGEKAYEFRRTSFRDSDAVDTVFLYASSPDQRIVGAFTMETVIESDPASLWQEFGDESGIETRERFMEYFDGADIGYAYKIDQSHRFQDSIDPWERNPDFVPPTSFHYLKGDLIPELRNESGTSLDSIPSPRHQNYSSD</sequence>
<evidence type="ECO:0000313" key="3">
    <source>
        <dbReference type="Proteomes" id="UP000011575"/>
    </source>
</evidence>
<dbReference type="AlphaFoldDB" id="M0PBR2"/>
<protein>
    <recommendedName>
        <fullName evidence="4">ASCH domain-containing protein</fullName>
    </recommendedName>
</protein>
<name>M0PBR2_9EURY</name>
<comment type="caution">
    <text evidence="2">The sequence shown here is derived from an EMBL/GenBank/DDBJ whole genome shotgun (WGS) entry which is preliminary data.</text>
</comment>
<feature type="compositionally biased region" description="Polar residues" evidence="1">
    <location>
        <begin position="133"/>
        <end position="152"/>
    </location>
</feature>
<dbReference type="SUPFAM" id="SSF88697">
    <property type="entry name" value="PUA domain-like"/>
    <property type="match status" value="1"/>
</dbReference>
<gene>
    <name evidence="2" type="ORF">C461_07694</name>
</gene>
<keyword evidence="3" id="KW-1185">Reference proteome</keyword>
<evidence type="ECO:0008006" key="4">
    <source>
        <dbReference type="Google" id="ProtNLM"/>
    </source>
</evidence>